<dbReference type="InterPro" id="IPR013149">
    <property type="entry name" value="ADH-like_C"/>
</dbReference>
<dbReference type="GO" id="GO:0016491">
    <property type="term" value="F:oxidoreductase activity"/>
    <property type="evidence" value="ECO:0007669"/>
    <property type="project" value="UniProtKB-KW"/>
</dbReference>
<comment type="similarity">
    <text evidence="2">Belongs to the zinc-containing alcohol dehydrogenase family.</text>
</comment>
<evidence type="ECO:0000256" key="2">
    <source>
        <dbReference type="ARBA" id="ARBA00008072"/>
    </source>
</evidence>
<dbReference type="PANTHER" id="PTHR43350">
    <property type="entry name" value="NAD-DEPENDENT ALCOHOL DEHYDROGENASE"/>
    <property type="match status" value="1"/>
</dbReference>
<keyword evidence="6" id="KW-0472">Membrane</keyword>
<dbReference type="Proteomes" id="UP000078486">
    <property type="component" value="Unassembled WGS sequence"/>
</dbReference>
<accession>A0A178IG05</accession>
<reference evidence="8 9" key="1">
    <citation type="submission" date="2016-01" db="EMBL/GenBank/DDBJ databases">
        <title>High potential of lignocellulose degradation of a new Verrucomicrobia species.</title>
        <authorList>
            <person name="Wang Y."/>
            <person name="Shi Y."/>
            <person name="Qiu Z."/>
            <person name="Liu S."/>
            <person name="Yang H."/>
        </authorList>
    </citation>
    <scope>NUCLEOTIDE SEQUENCE [LARGE SCALE GENOMIC DNA]</scope>
    <source>
        <strain evidence="8 9">TSB47</strain>
    </source>
</reference>
<dbReference type="SUPFAM" id="SSF50129">
    <property type="entry name" value="GroES-like"/>
    <property type="match status" value="1"/>
</dbReference>
<dbReference type="SUPFAM" id="SSF51735">
    <property type="entry name" value="NAD(P)-binding Rossmann-fold domains"/>
    <property type="match status" value="1"/>
</dbReference>
<dbReference type="InterPro" id="IPR013154">
    <property type="entry name" value="ADH-like_N"/>
</dbReference>
<dbReference type="SMART" id="SM00829">
    <property type="entry name" value="PKS_ER"/>
    <property type="match status" value="1"/>
</dbReference>
<keyword evidence="6" id="KW-0812">Transmembrane</keyword>
<sequence length="341" mass="36236">MNRKIIQFVSVGKAELIDEPLRRIADEEVLVANEISAISAGTERANLMDLPNLGGPGALPGQFPKRLGYSGAGRVVETGRNVRGVKAGDRVLTHWGSCHSNFNYINENSLAKITGGALPSEHAVFGVIAGFSLGGLRKTRLEIGESAAVVGLGILGVFAVALCRVAGAAPVIASDLSAARRELALSLGAHHVFNPADGDYVEKVREASRGGVNAVIEVSGQAVALKQALGFTARFGRVALLGCTRVSDAAIDFYQEVHRPGVEIIGAHTQARPEHDSRPHAWTWRDDARAVLDFMADGRLDMTKILSAVYSPAEAPAIYSSLAQAPQTFPVGAVFDWRKLK</sequence>
<dbReference type="InterPro" id="IPR036291">
    <property type="entry name" value="NAD(P)-bd_dom_sf"/>
</dbReference>
<keyword evidence="4" id="KW-0862">Zinc</keyword>
<dbReference type="Gene3D" id="3.40.50.720">
    <property type="entry name" value="NAD(P)-binding Rossmann-like Domain"/>
    <property type="match status" value="1"/>
</dbReference>
<keyword evidence="3" id="KW-0479">Metal-binding</keyword>
<dbReference type="PANTHER" id="PTHR43350:SF19">
    <property type="entry name" value="D-GULOSIDE 3-DEHYDROGENASE"/>
    <property type="match status" value="1"/>
</dbReference>
<dbReference type="Gene3D" id="3.90.180.10">
    <property type="entry name" value="Medium-chain alcohol dehydrogenases, catalytic domain"/>
    <property type="match status" value="1"/>
</dbReference>
<dbReference type="Pfam" id="PF08240">
    <property type="entry name" value="ADH_N"/>
    <property type="match status" value="1"/>
</dbReference>
<name>A0A178IG05_9BACT</name>
<feature type="transmembrane region" description="Helical" evidence="6">
    <location>
        <begin position="147"/>
        <end position="167"/>
    </location>
</feature>
<dbReference type="EMBL" id="LRRQ01000152">
    <property type="protein sequence ID" value="OAM87956.1"/>
    <property type="molecule type" value="Genomic_DNA"/>
</dbReference>
<keyword evidence="9" id="KW-1185">Reference proteome</keyword>
<comment type="cofactor">
    <cofactor evidence="1">
        <name>Zn(2+)</name>
        <dbReference type="ChEBI" id="CHEBI:29105"/>
    </cofactor>
</comment>
<keyword evidence="6" id="KW-1133">Transmembrane helix</keyword>
<proteinExistence type="inferred from homology"/>
<dbReference type="STRING" id="1184151.AW736_21445"/>
<evidence type="ECO:0000256" key="4">
    <source>
        <dbReference type="ARBA" id="ARBA00022833"/>
    </source>
</evidence>
<dbReference type="Pfam" id="PF00107">
    <property type="entry name" value="ADH_zinc_N"/>
    <property type="match status" value="1"/>
</dbReference>
<protein>
    <submittedName>
        <fullName evidence="8">Theronine dehydrogenase</fullName>
    </submittedName>
</protein>
<evidence type="ECO:0000256" key="5">
    <source>
        <dbReference type="ARBA" id="ARBA00023002"/>
    </source>
</evidence>
<keyword evidence="5" id="KW-0560">Oxidoreductase</keyword>
<dbReference type="GO" id="GO:0046872">
    <property type="term" value="F:metal ion binding"/>
    <property type="evidence" value="ECO:0007669"/>
    <property type="project" value="UniProtKB-KW"/>
</dbReference>
<evidence type="ECO:0000256" key="6">
    <source>
        <dbReference type="SAM" id="Phobius"/>
    </source>
</evidence>
<evidence type="ECO:0000256" key="1">
    <source>
        <dbReference type="ARBA" id="ARBA00001947"/>
    </source>
</evidence>
<evidence type="ECO:0000259" key="7">
    <source>
        <dbReference type="SMART" id="SM00829"/>
    </source>
</evidence>
<dbReference type="OrthoDB" id="9781031at2"/>
<organism evidence="8 9">
    <name type="scientific">Termitidicoccus mucosus</name>
    <dbReference type="NCBI Taxonomy" id="1184151"/>
    <lineage>
        <taxon>Bacteria</taxon>
        <taxon>Pseudomonadati</taxon>
        <taxon>Verrucomicrobiota</taxon>
        <taxon>Opitutia</taxon>
        <taxon>Opitutales</taxon>
        <taxon>Opitutaceae</taxon>
        <taxon>Termitidicoccus</taxon>
    </lineage>
</organism>
<dbReference type="InterPro" id="IPR020843">
    <property type="entry name" value="ER"/>
</dbReference>
<feature type="domain" description="Enoyl reductase (ER)" evidence="7">
    <location>
        <begin position="12"/>
        <end position="300"/>
    </location>
</feature>
<evidence type="ECO:0000313" key="9">
    <source>
        <dbReference type="Proteomes" id="UP000078486"/>
    </source>
</evidence>
<comment type="caution">
    <text evidence="8">The sequence shown here is derived from an EMBL/GenBank/DDBJ whole genome shotgun (WGS) entry which is preliminary data.</text>
</comment>
<dbReference type="AlphaFoldDB" id="A0A178IG05"/>
<evidence type="ECO:0000313" key="8">
    <source>
        <dbReference type="EMBL" id="OAM87956.1"/>
    </source>
</evidence>
<dbReference type="CDD" id="cd08255">
    <property type="entry name" value="2-desacetyl-2-hydroxyethyl_bacteriochlorophyllide_like"/>
    <property type="match status" value="1"/>
</dbReference>
<gene>
    <name evidence="8" type="ORF">AW736_21445</name>
</gene>
<evidence type="ECO:0000256" key="3">
    <source>
        <dbReference type="ARBA" id="ARBA00022723"/>
    </source>
</evidence>
<dbReference type="InterPro" id="IPR011032">
    <property type="entry name" value="GroES-like_sf"/>
</dbReference>
<dbReference type="RefSeq" id="WP_068772316.1">
    <property type="nucleotide sequence ID" value="NZ_CP109796.1"/>
</dbReference>